<reference evidence="1" key="1">
    <citation type="submission" date="2023-07" db="EMBL/GenBank/DDBJ databases">
        <title>Genomic Encyclopedia of Type Strains, Phase IV (KMG-IV): sequencing the most valuable type-strain genomes for metagenomic binning, comparative biology and taxonomic classification.</title>
        <authorList>
            <person name="Goeker M."/>
        </authorList>
    </citation>
    <scope>NUCLEOTIDE SEQUENCE</scope>
    <source>
        <strain evidence="1">DSM 19569</strain>
    </source>
</reference>
<dbReference type="RefSeq" id="WP_230366377.1">
    <property type="nucleotide sequence ID" value="NZ_JAJALK010000005.1"/>
</dbReference>
<proteinExistence type="predicted"/>
<name>A0AAJ1WWL6_9HYPH</name>
<evidence type="ECO:0000313" key="2">
    <source>
        <dbReference type="Proteomes" id="UP001223420"/>
    </source>
</evidence>
<sequence length="91" mass="10090">MAYRIEFLKDHRVVAAKLWPRSLEAATAHALAQYPRQHTRNGATSVSVICERTGMVVFAFRDEHCGPTERRRIASGLAPHGIGLSTAPQLH</sequence>
<organism evidence="1 2">
    <name type="scientific">Methylobacterium brachiatum</name>
    <dbReference type="NCBI Taxonomy" id="269660"/>
    <lineage>
        <taxon>Bacteria</taxon>
        <taxon>Pseudomonadati</taxon>
        <taxon>Pseudomonadota</taxon>
        <taxon>Alphaproteobacteria</taxon>
        <taxon>Hyphomicrobiales</taxon>
        <taxon>Methylobacteriaceae</taxon>
        <taxon>Methylobacterium</taxon>
    </lineage>
</organism>
<comment type="caution">
    <text evidence="1">The sequence shown here is derived from an EMBL/GenBank/DDBJ whole genome shotgun (WGS) entry which is preliminary data.</text>
</comment>
<gene>
    <name evidence="1" type="ORF">QO001_002794</name>
</gene>
<evidence type="ECO:0000313" key="1">
    <source>
        <dbReference type="EMBL" id="MDQ0543865.1"/>
    </source>
</evidence>
<dbReference type="AlphaFoldDB" id="A0AAJ1WWL6"/>
<accession>A0AAJ1WWL6</accession>
<dbReference type="EMBL" id="JAUSWL010000004">
    <property type="protein sequence ID" value="MDQ0543865.1"/>
    <property type="molecule type" value="Genomic_DNA"/>
</dbReference>
<protein>
    <submittedName>
        <fullName evidence="1">Uncharacterized protein</fullName>
    </submittedName>
</protein>
<dbReference type="Proteomes" id="UP001223420">
    <property type="component" value="Unassembled WGS sequence"/>
</dbReference>